<dbReference type="SMART" id="SM00911">
    <property type="entry name" value="HWE_HK"/>
    <property type="match status" value="1"/>
</dbReference>
<dbReference type="Proteomes" id="UP000649829">
    <property type="component" value="Unassembled WGS sequence"/>
</dbReference>
<keyword evidence="4" id="KW-0597">Phosphoprotein</keyword>
<feature type="domain" description="PAC" evidence="17">
    <location>
        <begin position="87"/>
        <end position="139"/>
    </location>
</feature>
<dbReference type="EC" id="2.7.13.3" evidence="2"/>
<evidence type="ECO:0000256" key="1">
    <source>
        <dbReference type="ARBA" id="ARBA00000085"/>
    </source>
</evidence>
<dbReference type="EMBL" id="BMLF01000003">
    <property type="protein sequence ID" value="GGM11181.1"/>
    <property type="molecule type" value="Genomic_DNA"/>
</dbReference>
<evidence type="ECO:0000256" key="7">
    <source>
        <dbReference type="ARBA" id="ARBA00022643"/>
    </source>
</evidence>
<dbReference type="GO" id="GO:0009881">
    <property type="term" value="F:photoreceptor activity"/>
    <property type="evidence" value="ECO:0007669"/>
    <property type="project" value="UniProtKB-KW"/>
</dbReference>
<dbReference type="InterPro" id="IPR000014">
    <property type="entry name" value="PAS"/>
</dbReference>
<dbReference type="PROSITE" id="PS50112">
    <property type="entry name" value="PAS"/>
    <property type="match status" value="2"/>
</dbReference>
<proteinExistence type="predicted"/>
<protein>
    <recommendedName>
        <fullName evidence="2">histidine kinase</fullName>
        <ecNumber evidence="2">2.7.13.3</ecNumber>
    </recommendedName>
</protein>
<evidence type="ECO:0000259" key="16">
    <source>
        <dbReference type="PROSITE" id="PS50112"/>
    </source>
</evidence>
<dbReference type="InterPro" id="IPR013655">
    <property type="entry name" value="PAS_fold_3"/>
</dbReference>
<evidence type="ECO:0000256" key="9">
    <source>
        <dbReference type="ARBA" id="ARBA00022737"/>
    </source>
</evidence>
<organism evidence="18 19">
    <name type="scientific">Pseudooceanicola nanhaiensis</name>
    <dbReference type="NCBI Taxonomy" id="375761"/>
    <lineage>
        <taxon>Bacteria</taxon>
        <taxon>Pseudomonadati</taxon>
        <taxon>Pseudomonadota</taxon>
        <taxon>Alphaproteobacteria</taxon>
        <taxon>Rhodobacterales</taxon>
        <taxon>Paracoccaceae</taxon>
        <taxon>Pseudooceanicola</taxon>
    </lineage>
</organism>
<dbReference type="InterPro" id="IPR000700">
    <property type="entry name" value="PAS-assoc_C"/>
</dbReference>
<keyword evidence="6" id="KW-0285">Flavoprotein</keyword>
<feature type="domain" description="PAS" evidence="16">
    <location>
        <begin position="133"/>
        <end position="210"/>
    </location>
</feature>
<evidence type="ECO:0000313" key="18">
    <source>
        <dbReference type="EMBL" id="GGM11181.1"/>
    </source>
</evidence>
<sequence>MPWKEFEKHAEANSPQIYRTVIEGAPAMLWLGDAEGKCIFLNRMQREFWDVALEDIPNFDWSNSLHPEDVAQLAEPFRKAMETQTEMQVEARYRRADGVYRILRTVAEPRFSETGEFLGMVGVNTDVTEQRESEDKLRRAMESLTLATNASRLGWGVWDTGADIAEWDPRGREILGLTPHETTAEAWRRHIHPEDRAAVCSELEACAESGRTFDLVYRVLHPGGKVMRVQGTGVLQKTPEGVRGTGLVRDVTDQAREEEFQQLVIQELNHRIKNLLGLVNSLVSQTSATGDAASYKTTLQGRLRALATTVGMSAYGSSSSTNLQGLVEAVLKPYLVDRPDSIRISGPPSRLPERYARIVGLVLHELATNAVKYGALSCVEGRVELGWNRVSENGSDRLQIVWWETGGPAVKPASRKGFGSRLLEDLVAMETGAHSELSFDRTGIRYRLELPIEQPSSAPAREKIPAQQVP</sequence>
<dbReference type="Pfam" id="PF08447">
    <property type="entry name" value="PAS_3"/>
    <property type="match status" value="2"/>
</dbReference>
<dbReference type="InterPro" id="IPR001610">
    <property type="entry name" value="PAC"/>
</dbReference>
<keyword evidence="8" id="KW-0808">Transferase</keyword>
<reference evidence="18" key="1">
    <citation type="journal article" date="2014" name="Int. J. Syst. Evol. Microbiol.">
        <title>Complete genome sequence of Corynebacterium casei LMG S-19264T (=DSM 44701T), isolated from a smear-ripened cheese.</title>
        <authorList>
            <consortium name="US DOE Joint Genome Institute (JGI-PGF)"/>
            <person name="Walter F."/>
            <person name="Albersmeier A."/>
            <person name="Kalinowski J."/>
            <person name="Ruckert C."/>
        </authorList>
    </citation>
    <scope>NUCLEOTIDE SEQUENCE</scope>
    <source>
        <strain evidence="18">CGMCC 1.6293</strain>
    </source>
</reference>
<evidence type="ECO:0000256" key="14">
    <source>
        <dbReference type="ARBA" id="ARBA00023026"/>
    </source>
</evidence>
<keyword evidence="14" id="KW-0843">Virulence</keyword>
<evidence type="ECO:0000256" key="4">
    <source>
        <dbReference type="ARBA" id="ARBA00022553"/>
    </source>
</evidence>
<evidence type="ECO:0000256" key="6">
    <source>
        <dbReference type="ARBA" id="ARBA00022630"/>
    </source>
</evidence>
<evidence type="ECO:0000256" key="10">
    <source>
        <dbReference type="ARBA" id="ARBA00022741"/>
    </source>
</evidence>
<accession>A0A917T5S5</accession>
<dbReference type="CDD" id="cd00130">
    <property type="entry name" value="PAS"/>
    <property type="match status" value="2"/>
</dbReference>
<evidence type="ECO:0000256" key="15">
    <source>
        <dbReference type="ARBA" id="ARBA00023170"/>
    </source>
</evidence>
<feature type="domain" description="PAS" evidence="16">
    <location>
        <begin position="14"/>
        <end position="84"/>
    </location>
</feature>
<keyword evidence="19" id="KW-1185">Reference proteome</keyword>
<keyword evidence="3" id="KW-0600">Photoreceptor protein</keyword>
<dbReference type="RefSeq" id="WP_028288298.1">
    <property type="nucleotide sequence ID" value="NZ_BMLF01000003.1"/>
</dbReference>
<keyword evidence="10" id="KW-0547">Nucleotide-binding</keyword>
<dbReference type="GO" id="GO:0005524">
    <property type="term" value="F:ATP binding"/>
    <property type="evidence" value="ECO:0007669"/>
    <property type="project" value="UniProtKB-KW"/>
</dbReference>
<dbReference type="InterPro" id="IPR011102">
    <property type="entry name" value="Sig_transdc_His_kinase_HWE"/>
</dbReference>
<dbReference type="SUPFAM" id="SSF55785">
    <property type="entry name" value="PYP-like sensor domain (PAS domain)"/>
    <property type="match status" value="2"/>
</dbReference>
<dbReference type="PANTHER" id="PTHR41523">
    <property type="entry name" value="TWO-COMPONENT SYSTEM SENSOR PROTEIN"/>
    <property type="match status" value="1"/>
</dbReference>
<dbReference type="GO" id="GO:0004673">
    <property type="term" value="F:protein histidine kinase activity"/>
    <property type="evidence" value="ECO:0007669"/>
    <property type="project" value="UniProtKB-EC"/>
</dbReference>
<dbReference type="SMART" id="SM00091">
    <property type="entry name" value="PAS"/>
    <property type="match status" value="2"/>
</dbReference>
<keyword evidence="12" id="KW-0067">ATP-binding</keyword>
<keyword evidence="15" id="KW-0675">Receptor</keyword>
<evidence type="ECO:0000256" key="3">
    <source>
        <dbReference type="ARBA" id="ARBA00022543"/>
    </source>
</evidence>
<evidence type="ECO:0000259" key="17">
    <source>
        <dbReference type="PROSITE" id="PS50113"/>
    </source>
</evidence>
<dbReference type="NCBIfam" id="TIGR00229">
    <property type="entry name" value="sensory_box"/>
    <property type="match status" value="2"/>
</dbReference>
<dbReference type="PANTHER" id="PTHR41523:SF8">
    <property type="entry name" value="ETHYLENE RESPONSE SENSOR PROTEIN"/>
    <property type="match status" value="1"/>
</dbReference>
<dbReference type="InterPro" id="IPR035965">
    <property type="entry name" value="PAS-like_dom_sf"/>
</dbReference>
<evidence type="ECO:0000256" key="2">
    <source>
        <dbReference type="ARBA" id="ARBA00012438"/>
    </source>
</evidence>
<evidence type="ECO:0000256" key="5">
    <source>
        <dbReference type="ARBA" id="ARBA00022606"/>
    </source>
</evidence>
<keyword evidence="7" id="KW-0288">FMN</keyword>
<keyword evidence="5" id="KW-0716">Sensory transduction</keyword>
<keyword evidence="9" id="KW-0677">Repeat</keyword>
<keyword evidence="13" id="KW-0157">Chromophore</keyword>
<dbReference type="Pfam" id="PF07536">
    <property type="entry name" value="HWE_HK"/>
    <property type="match status" value="1"/>
</dbReference>
<dbReference type="Gene3D" id="3.30.450.20">
    <property type="entry name" value="PAS domain"/>
    <property type="match status" value="2"/>
</dbReference>
<evidence type="ECO:0000256" key="11">
    <source>
        <dbReference type="ARBA" id="ARBA00022777"/>
    </source>
</evidence>
<evidence type="ECO:0000313" key="19">
    <source>
        <dbReference type="Proteomes" id="UP000649829"/>
    </source>
</evidence>
<dbReference type="SMART" id="SM00086">
    <property type="entry name" value="PAC"/>
    <property type="match status" value="2"/>
</dbReference>
<evidence type="ECO:0000256" key="13">
    <source>
        <dbReference type="ARBA" id="ARBA00022991"/>
    </source>
</evidence>
<comment type="catalytic activity">
    <reaction evidence="1">
        <text>ATP + protein L-histidine = ADP + protein N-phospho-L-histidine.</text>
        <dbReference type="EC" id="2.7.13.3"/>
    </reaction>
</comment>
<dbReference type="InterPro" id="IPR036890">
    <property type="entry name" value="HATPase_C_sf"/>
</dbReference>
<evidence type="ECO:0000256" key="12">
    <source>
        <dbReference type="ARBA" id="ARBA00022840"/>
    </source>
</evidence>
<reference evidence="18" key="2">
    <citation type="submission" date="2020-09" db="EMBL/GenBank/DDBJ databases">
        <authorList>
            <person name="Sun Q."/>
            <person name="Zhou Y."/>
        </authorList>
    </citation>
    <scope>NUCLEOTIDE SEQUENCE</scope>
    <source>
        <strain evidence="18">CGMCC 1.6293</strain>
    </source>
</reference>
<evidence type="ECO:0000256" key="8">
    <source>
        <dbReference type="ARBA" id="ARBA00022679"/>
    </source>
</evidence>
<dbReference type="AlphaFoldDB" id="A0A917T5S5"/>
<dbReference type="Gene3D" id="3.30.565.10">
    <property type="entry name" value="Histidine kinase-like ATPase, C-terminal domain"/>
    <property type="match status" value="1"/>
</dbReference>
<keyword evidence="11" id="KW-0418">Kinase</keyword>
<dbReference type="PROSITE" id="PS50113">
    <property type="entry name" value="PAC"/>
    <property type="match status" value="1"/>
</dbReference>
<comment type="caution">
    <text evidence="18">The sequence shown here is derived from an EMBL/GenBank/DDBJ whole genome shotgun (WGS) entry which is preliminary data.</text>
</comment>
<gene>
    <name evidence="18" type="ORF">GCM10011534_36560</name>
</gene>
<name>A0A917T5S5_9RHOB</name>